<evidence type="ECO:0000256" key="5">
    <source>
        <dbReference type="ARBA" id="ARBA00023002"/>
    </source>
</evidence>
<dbReference type="InterPro" id="IPR036188">
    <property type="entry name" value="FAD/NAD-bd_sf"/>
</dbReference>
<dbReference type="GO" id="GO:0071949">
    <property type="term" value="F:FAD binding"/>
    <property type="evidence" value="ECO:0007669"/>
    <property type="project" value="UniProtKB-UniRule"/>
</dbReference>
<evidence type="ECO:0000313" key="7">
    <source>
        <dbReference type="EMBL" id="SUG49549.1"/>
    </source>
</evidence>
<dbReference type="AlphaFoldDB" id="A0A379TJ61"/>
<evidence type="ECO:0000256" key="2">
    <source>
        <dbReference type="ARBA" id="ARBA00006796"/>
    </source>
</evidence>
<gene>
    <name evidence="7" type="primary">fixC</name>
    <name evidence="7" type="ORF">NCTC8297_04892</name>
</gene>
<evidence type="ECO:0000256" key="4">
    <source>
        <dbReference type="ARBA" id="ARBA00022827"/>
    </source>
</evidence>
<comment type="cofactor">
    <cofactor evidence="1 6">
        <name>FAD</name>
        <dbReference type="ChEBI" id="CHEBI:57692"/>
    </cofactor>
</comment>
<keyword evidence="5 6" id="KW-0560">Oxidoreductase</keyword>
<accession>A0A379TJ61</accession>
<evidence type="ECO:0000313" key="8">
    <source>
        <dbReference type="Proteomes" id="UP000254741"/>
    </source>
</evidence>
<name>A0A379TJ61_SALER</name>
<evidence type="ECO:0000256" key="6">
    <source>
        <dbReference type="RuleBase" id="RU366069"/>
    </source>
</evidence>
<keyword evidence="4 6" id="KW-0274">FAD</keyword>
<sequence>MQPELVSDGVLIAGDAGGMCMNLGFTIRGMDLAVAAGDAAAKTVLSRTAQR</sequence>
<organism evidence="7 8">
    <name type="scientific">Salmonella enterica subsp. arizonae</name>
    <dbReference type="NCBI Taxonomy" id="59203"/>
    <lineage>
        <taxon>Bacteria</taxon>
        <taxon>Pseudomonadati</taxon>
        <taxon>Pseudomonadota</taxon>
        <taxon>Gammaproteobacteria</taxon>
        <taxon>Enterobacterales</taxon>
        <taxon>Enterobacteriaceae</taxon>
        <taxon>Salmonella</taxon>
    </lineage>
</organism>
<dbReference type="InterPro" id="IPR039651">
    <property type="entry name" value="FixC-like"/>
</dbReference>
<reference evidence="7 8" key="1">
    <citation type="submission" date="2018-06" db="EMBL/GenBank/DDBJ databases">
        <authorList>
            <consortium name="Pathogen Informatics"/>
            <person name="Doyle S."/>
        </authorList>
    </citation>
    <scope>NUCLEOTIDE SEQUENCE [LARGE SCALE GENOMIC DNA]</scope>
    <source>
        <strain evidence="7 8">NCTC8297</strain>
    </source>
</reference>
<proteinExistence type="inferred from homology"/>
<dbReference type="PANTHER" id="PTHR43624:SF1">
    <property type="entry name" value="PROTEIN FIXC"/>
    <property type="match status" value="1"/>
</dbReference>
<dbReference type="GO" id="GO:0016491">
    <property type="term" value="F:oxidoreductase activity"/>
    <property type="evidence" value="ECO:0007669"/>
    <property type="project" value="UniProtKB-UniRule"/>
</dbReference>
<dbReference type="Proteomes" id="UP000254741">
    <property type="component" value="Unassembled WGS sequence"/>
</dbReference>
<dbReference type="EMBL" id="UGXG01000002">
    <property type="protein sequence ID" value="SUG49549.1"/>
    <property type="molecule type" value="Genomic_DNA"/>
</dbReference>
<comment type="function">
    <text evidence="6">Part of an electron transfer system.</text>
</comment>
<evidence type="ECO:0000256" key="3">
    <source>
        <dbReference type="ARBA" id="ARBA00022630"/>
    </source>
</evidence>
<dbReference type="Gene3D" id="3.50.50.60">
    <property type="entry name" value="FAD/NAD(P)-binding domain"/>
    <property type="match status" value="1"/>
</dbReference>
<dbReference type="PANTHER" id="PTHR43624">
    <property type="entry name" value="ELECTRON TRANSFER FLAVOPROTEIN-QUINONE OXIDOREDUCTASE YDIS-RELATED"/>
    <property type="match status" value="1"/>
</dbReference>
<comment type="similarity">
    <text evidence="2 6">Belongs to the ETF-QO/FixC family.</text>
</comment>
<evidence type="ECO:0000256" key="1">
    <source>
        <dbReference type="ARBA" id="ARBA00001974"/>
    </source>
</evidence>
<keyword evidence="3 6" id="KW-0285">Flavoprotein</keyword>
<protein>
    <recommendedName>
        <fullName evidence="6">Protein FixC</fullName>
    </recommendedName>
</protein>